<proteinExistence type="predicted"/>
<protein>
    <submittedName>
        <fullName evidence="1">Uncharacterized protein</fullName>
    </submittedName>
</protein>
<organism evidence="1 2">
    <name type="scientific">Halteria grandinella</name>
    <dbReference type="NCBI Taxonomy" id="5974"/>
    <lineage>
        <taxon>Eukaryota</taxon>
        <taxon>Sar</taxon>
        <taxon>Alveolata</taxon>
        <taxon>Ciliophora</taxon>
        <taxon>Intramacronucleata</taxon>
        <taxon>Spirotrichea</taxon>
        <taxon>Stichotrichia</taxon>
        <taxon>Sporadotrichida</taxon>
        <taxon>Halteriidae</taxon>
        <taxon>Halteria</taxon>
    </lineage>
</organism>
<sequence length="70" mass="8437">MSEDLRFRFGLKARCCAQKSRFNQFDYGCSHNCEVYKFSTKIPLQCLTCSRSGFRNDPRVKCWFYRFWGD</sequence>
<evidence type="ECO:0000313" key="1">
    <source>
        <dbReference type="EMBL" id="TNV84347.1"/>
    </source>
</evidence>
<dbReference type="EMBL" id="RRYP01002874">
    <property type="protein sequence ID" value="TNV84347.1"/>
    <property type="molecule type" value="Genomic_DNA"/>
</dbReference>
<keyword evidence="2" id="KW-1185">Reference proteome</keyword>
<dbReference type="AlphaFoldDB" id="A0A8J8T6K8"/>
<dbReference type="Proteomes" id="UP000785679">
    <property type="component" value="Unassembled WGS sequence"/>
</dbReference>
<gene>
    <name evidence="1" type="ORF">FGO68_gene12763</name>
</gene>
<accession>A0A8J8T6K8</accession>
<comment type="caution">
    <text evidence="1">The sequence shown here is derived from an EMBL/GenBank/DDBJ whole genome shotgun (WGS) entry which is preliminary data.</text>
</comment>
<evidence type="ECO:0000313" key="2">
    <source>
        <dbReference type="Proteomes" id="UP000785679"/>
    </source>
</evidence>
<name>A0A8J8T6K8_HALGN</name>
<reference evidence="1" key="1">
    <citation type="submission" date="2019-06" db="EMBL/GenBank/DDBJ databases">
        <authorList>
            <person name="Zheng W."/>
        </authorList>
    </citation>
    <scope>NUCLEOTIDE SEQUENCE</scope>
    <source>
        <strain evidence="1">QDHG01</strain>
    </source>
</reference>